<dbReference type="Gene3D" id="3.30.70.20">
    <property type="match status" value="1"/>
</dbReference>
<evidence type="ECO:0000256" key="2">
    <source>
        <dbReference type="ARBA" id="ARBA00022723"/>
    </source>
</evidence>
<keyword evidence="1" id="KW-0813">Transport</keyword>
<keyword evidence="5" id="KW-0411">Iron-sulfur</keyword>
<dbReference type="AlphaFoldDB" id="A0A0K1EFW6"/>
<proteinExistence type="predicted"/>
<keyword evidence="2" id="KW-0479">Metal-binding</keyword>
<evidence type="ECO:0000313" key="7">
    <source>
        <dbReference type="Proteomes" id="UP000067626"/>
    </source>
</evidence>
<dbReference type="EMBL" id="CP012159">
    <property type="protein sequence ID" value="AKT39478.1"/>
    <property type="molecule type" value="Genomic_DNA"/>
</dbReference>
<dbReference type="PANTHER" id="PTHR36923">
    <property type="entry name" value="FERREDOXIN"/>
    <property type="match status" value="1"/>
</dbReference>
<dbReference type="GO" id="GO:0046872">
    <property type="term" value="F:metal ion binding"/>
    <property type="evidence" value="ECO:0007669"/>
    <property type="project" value="UniProtKB-KW"/>
</dbReference>
<dbReference type="KEGG" id="ccro:CMC5_036250"/>
<evidence type="ECO:0000256" key="4">
    <source>
        <dbReference type="ARBA" id="ARBA00023004"/>
    </source>
</evidence>
<evidence type="ECO:0000256" key="1">
    <source>
        <dbReference type="ARBA" id="ARBA00022448"/>
    </source>
</evidence>
<dbReference type="GO" id="GO:0051536">
    <property type="term" value="F:iron-sulfur cluster binding"/>
    <property type="evidence" value="ECO:0007669"/>
    <property type="project" value="UniProtKB-KW"/>
</dbReference>
<keyword evidence="7" id="KW-1185">Reference proteome</keyword>
<reference evidence="6 7" key="1">
    <citation type="submission" date="2015-07" db="EMBL/GenBank/DDBJ databases">
        <title>Genome analysis of myxobacterium Chondromyces crocatus Cm c5 reveals a high potential for natural compound synthesis and the genetic basis for the loss of fruiting body formation.</title>
        <authorList>
            <person name="Zaburannyi N."/>
            <person name="Bunk B."/>
            <person name="Maier J."/>
            <person name="Overmann J."/>
            <person name="Mueller R."/>
        </authorList>
    </citation>
    <scope>NUCLEOTIDE SEQUENCE [LARGE SCALE GENOMIC DNA]</scope>
    <source>
        <strain evidence="6 7">Cm c5</strain>
    </source>
</reference>
<dbReference type="PANTHER" id="PTHR36923:SF3">
    <property type="entry name" value="FERREDOXIN"/>
    <property type="match status" value="1"/>
</dbReference>
<dbReference type="SUPFAM" id="SSF54862">
    <property type="entry name" value="4Fe-4S ferredoxins"/>
    <property type="match status" value="1"/>
</dbReference>
<name>A0A0K1EFW6_CHOCO</name>
<evidence type="ECO:0000256" key="3">
    <source>
        <dbReference type="ARBA" id="ARBA00022982"/>
    </source>
</evidence>
<protein>
    <submittedName>
        <fullName evidence="6">Ferredoxin</fullName>
    </submittedName>
</protein>
<evidence type="ECO:0000313" key="6">
    <source>
        <dbReference type="EMBL" id="AKT39478.1"/>
    </source>
</evidence>
<accession>A0A0K1EFW6</accession>
<dbReference type="InterPro" id="IPR051269">
    <property type="entry name" value="Fe-S_cluster_ET"/>
</dbReference>
<keyword evidence="4" id="KW-0408">Iron</keyword>
<gene>
    <name evidence="6" type="primary">porD</name>
    <name evidence="6" type="ORF">CMC5_036250</name>
</gene>
<organism evidence="6 7">
    <name type="scientific">Chondromyces crocatus</name>
    <dbReference type="NCBI Taxonomy" id="52"/>
    <lineage>
        <taxon>Bacteria</taxon>
        <taxon>Pseudomonadati</taxon>
        <taxon>Myxococcota</taxon>
        <taxon>Polyangia</taxon>
        <taxon>Polyangiales</taxon>
        <taxon>Polyangiaceae</taxon>
        <taxon>Chondromyces</taxon>
    </lineage>
</organism>
<dbReference type="Pfam" id="PF13459">
    <property type="entry name" value="Fer4_15"/>
    <property type="match status" value="1"/>
</dbReference>
<dbReference type="STRING" id="52.CMC5_036250"/>
<keyword evidence="3" id="KW-0249">Electron transport</keyword>
<evidence type="ECO:0000256" key="5">
    <source>
        <dbReference type="ARBA" id="ARBA00023014"/>
    </source>
</evidence>
<sequence>MQNAPDPARRRRMKVVVDLSRCEVYAQCVFASPTTFTLRGEEVLEYDPSPDDALRDEVVMAARACPVQAIKIGWAEEAPAVEEPTT</sequence>
<dbReference type="Proteomes" id="UP000067626">
    <property type="component" value="Chromosome"/>
</dbReference>